<dbReference type="OrthoDB" id="1644324at2"/>
<reference evidence="1 2" key="1">
    <citation type="journal article" date="2018" name="BMC Genomics">
        <title>Whole genome sequencing and function prediction of 133 gut anaerobes isolated from chicken caecum in pure cultures.</title>
        <authorList>
            <person name="Medvecky M."/>
            <person name="Cejkova D."/>
            <person name="Polansky O."/>
            <person name="Karasova D."/>
            <person name="Kubasova T."/>
            <person name="Cizek A."/>
            <person name="Rychlik I."/>
        </authorList>
    </citation>
    <scope>NUCLEOTIDE SEQUENCE [LARGE SCALE GENOMIC DNA]</scope>
    <source>
        <strain evidence="1 2">An13</strain>
    </source>
</reference>
<name>A0A1Y4T2H4_9FIRM</name>
<dbReference type="Proteomes" id="UP000195305">
    <property type="component" value="Unassembled WGS sequence"/>
</dbReference>
<keyword evidence="2" id="KW-1185">Reference proteome</keyword>
<evidence type="ECO:0008006" key="3">
    <source>
        <dbReference type="Google" id="ProtNLM"/>
    </source>
</evidence>
<sequence>MKFEWKVVIMALICSLAFMLVFTYGCSLGQKTLYAYQVGIYKEADNKDQKLKELKDMGIKGYTYMKNDQYYVLSMISEQKEDIEKHAAQVKGIMKTYTVPSSMTTQMLLDNLSQGDVS</sequence>
<accession>A0A1Y4T2H4</accession>
<dbReference type="RefSeq" id="WP_087357478.1">
    <property type="nucleotide sequence ID" value="NZ_NFLJ01000008.1"/>
</dbReference>
<evidence type="ECO:0000313" key="1">
    <source>
        <dbReference type="EMBL" id="OUQ35402.1"/>
    </source>
</evidence>
<dbReference type="EMBL" id="NFLJ01000008">
    <property type="protein sequence ID" value="OUQ35402.1"/>
    <property type="molecule type" value="Genomic_DNA"/>
</dbReference>
<organism evidence="1 2">
    <name type="scientific">Massilimicrobiota timonensis</name>
    <dbReference type="NCBI Taxonomy" id="1776392"/>
    <lineage>
        <taxon>Bacteria</taxon>
        <taxon>Bacillati</taxon>
        <taxon>Bacillota</taxon>
        <taxon>Erysipelotrichia</taxon>
        <taxon>Erysipelotrichales</taxon>
        <taxon>Erysipelotrichaceae</taxon>
        <taxon>Massilimicrobiota</taxon>
    </lineage>
</organism>
<evidence type="ECO:0000313" key="2">
    <source>
        <dbReference type="Proteomes" id="UP000195305"/>
    </source>
</evidence>
<proteinExistence type="predicted"/>
<dbReference type="PROSITE" id="PS51257">
    <property type="entry name" value="PROKAR_LIPOPROTEIN"/>
    <property type="match status" value="1"/>
</dbReference>
<dbReference type="AlphaFoldDB" id="A0A1Y4T2H4"/>
<gene>
    <name evidence="1" type="ORF">B5E75_03880</name>
</gene>
<comment type="caution">
    <text evidence="1">The sequence shown here is derived from an EMBL/GenBank/DDBJ whole genome shotgun (WGS) entry which is preliminary data.</text>
</comment>
<protein>
    <recommendedName>
        <fullName evidence="3">Cell division protein FtsX</fullName>
    </recommendedName>
</protein>